<dbReference type="InterPro" id="IPR027417">
    <property type="entry name" value="P-loop_NTPase"/>
</dbReference>
<dbReference type="SUPFAM" id="SSF52540">
    <property type="entry name" value="P-loop containing nucleoside triphosphate hydrolases"/>
    <property type="match status" value="1"/>
</dbReference>
<dbReference type="PANTHER" id="PTHR34985:SF1">
    <property type="entry name" value="SLR0554 PROTEIN"/>
    <property type="match status" value="1"/>
</dbReference>
<sequence length="1036" mass="116704">MLNQHFTQIDCSLAISTNINTSQFSSTKSSLEEWVNESGVSETLTSKWLIPIEDPDKIATLLNWSYYAHTLGWYVKSVNPKTGQFANHGQFKPSVPLEIDGKPQKYLSFPKGKGTEPIFAPITLELWRAIATCHAIEITPEDIDEIRLDLGFWLWVLKHPELPISITEGAKKAACLISRGEITIALSGVWNGQIGKGKALHPALIPFIVPGRPVNLVFDSDVTVKPQVEAALIQFGRLCKQQKAEVAIVQWDLTLGKGIDDLIVNQGEEKFKEVMGNAVQYGKWLKSLENQFQSSLSTDSNKKQKLPPADELARRIAEDYRDKLAYNNETSFWMRYEADFKGVWSKETEEYIEAIVSSILDSMKITGYGSHSYIINILKKLRCLLIERFWNERESKELIPFRNGVLETATRKFLPHSPGYRFTWALPRDYNPLSSDWSNIDRYLGEAVEGNDRLKNILLCYCNAVLLGRSDLQKFLHLIGPGGTGKGTFMRLLTDLIGLVNMHSTTLEDICTNRFELANIYKKRLVVMWDEDKKSGSMGRFKSLTGEDYLRAEEKGKKAFSFKYDGMVIVSSNFPIFVGDNSSGLARRLIPVPFSIKPKQRKNLNQDFQNELAAFTNYLLSLDSDFVTNTLLGLEPVPEISLQSWEQRIRTDSIASWLNDCVIFDACATTAIGSDRTEGLSGNVPTTLYGSYALHCHQNGTSPKANKNFSPDLLELCNHILLMTVEKTQTKVGKFIKGMRLRTATDFELPTLDYQMQMAVTGSDSFRLDKLGQSSTRQTNYETNELTQQDCPSLSDLFPKVTGAVTGAVTGQNADGVKITAIGDGSLLTPNKNEELKTSSNFSELLEVNAQILEDEEQTLTAIYKRSDGLSVTNSETPQNKDCDPSPDPSPDPSTIIDYSTYPHRTSSDIRAKQNKADQCKEKMLSCHTSERLAQFKSEGGFSETEIKWVYHRLLSSSEQEKVKEAANANQLNLFEQVDYNWHKAIAAIDAELERLGWTTQQAKDYVMAKYNKRSRQLLDDDEIVELWQDLKKQLS</sequence>
<dbReference type="InterPro" id="IPR006500">
    <property type="entry name" value="Helicase_put_C_phage/plasmid"/>
</dbReference>
<dbReference type="InterPro" id="IPR014818">
    <property type="entry name" value="Phage/plasmid_primase_P4_C"/>
</dbReference>
<dbReference type="InterPro" id="IPR045455">
    <property type="entry name" value="NrS-1_pol-like_helicase"/>
</dbReference>
<dbReference type="PANTHER" id="PTHR34985">
    <property type="entry name" value="SLR0554 PROTEIN"/>
    <property type="match status" value="1"/>
</dbReference>
<dbReference type="PROSITE" id="PS51206">
    <property type="entry name" value="SF3_HELICASE_1"/>
    <property type="match status" value="1"/>
</dbReference>
<evidence type="ECO:0000256" key="2">
    <source>
        <dbReference type="ARBA" id="ARBA00022840"/>
    </source>
</evidence>
<name>A0A2T1LQN4_9CHRO</name>
<keyword evidence="2" id="KW-0067">ATP-binding</keyword>
<dbReference type="RefSeq" id="WP_106459521.1">
    <property type="nucleotide sequence ID" value="NZ_PXOH01000067.1"/>
</dbReference>
<organism evidence="5 6">
    <name type="scientific">Aphanothece hegewaldii CCALA 016</name>
    <dbReference type="NCBI Taxonomy" id="2107694"/>
    <lineage>
        <taxon>Bacteria</taxon>
        <taxon>Bacillati</taxon>
        <taxon>Cyanobacteriota</taxon>
        <taxon>Cyanophyceae</taxon>
        <taxon>Oscillatoriophycideae</taxon>
        <taxon>Chroococcales</taxon>
        <taxon>Aphanothecaceae</taxon>
        <taxon>Aphanothece</taxon>
    </lineage>
</organism>
<dbReference type="Proteomes" id="UP000239001">
    <property type="component" value="Unassembled WGS sequence"/>
</dbReference>
<evidence type="ECO:0000259" key="4">
    <source>
        <dbReference type="PROSITE" id="PS51206"/>
    </source>
</evidence>
<dbReference type="Pfam" id="PF12965">
    <property type="entry name" value="DUF3854"/>
    <property type="match status" value="1"/>
</dbReference>
<dbReference type="Gene3D" id="3.40.50.300">
    <property type="entry name" value="P-loop containing nucleotide triphosphate hydrolases"/>
    <property type="match status" value="1"/>
</dbReference>
<feature type="domain" description="SF3 helicase" evidence="4">
    <location>
        <begin position="449"/>
        <end position="607"/>
    </location>
</feature>
<evidence type="ECO:0000313" key="6">
    <source>
        <dbReference type="Proteomes" id="UP000239001"/>
    </source>
</evidence>
<dbReference type="Pfam" id="PF19263">
    <property type="entry name" value="DUF5906"/>
    <property type="match status" value="1"/>
</dbReference>
<evidence type="ECO:0000256" key="3">
    <source>
        <dbReference type="SAM" id="MobiDB-lite"/>
    </source>
</evidence>
<dbReference type="AlphaFoldDB" id="A0A2T1LQN4"/>
<feature type="region of interest" description="Disordered" evidence="3">
    <location>
        <begin position="870"/>
        <end position="895"/>
    </location>
</feature>
<reference evidence="5 6" key="2">
    <citation type="submission" date="2018-03" db="EMBL/GenBank/DDBJ databases">
        <authorList>
            <person name="Keele B.F."/>
        </authorList>
    </citation>
    <scope>NUCLEOTIDE SEQUENCE [LARGE SCALE GENOMIC DNA]</scope>
    <source>
        <strain evidence="5 6">CCALA 016</strain>
    </source>
</reference>
<dbReference type="Pfam" id="PF08706">
    <property type="entry name" value="D5_N"/>
    <property type="match status" value="1"/>
</dbReference>
<dbReference type="InterPro" id="IPR014015">
    <property type="entry name" value="Helicase_SF3_DNA-vir"/>
</dbReference>
<comment type="caution">
    <text evidence="5">The sequence shown here is derived from an EMBL/GenBank/DDBJ whole genome shotgun (WGS) entry which is preliminary data.</text>
</comment>
<evidence type="ECO:0000313" key="5">
    <source>
        <dbReference type="EMBL" id="PSF29075.1"/>
    </source>
</evidence>
<dbReference type="InterPro" id="IPR024385">
    <property type="entry name" value="DUF3854"/>
</dbReference>
<gene>
    <name evidence="5" type="ORF">C7H19_24470</name>
</gene>
<proteinExistence type="predicted"/>
<dbReference type="NCBIfam" id="TIGR01613">
    <property type="entry name" value="primase_Cterm"/>
    <property type="match status" value="1"/>
</dbReference>
<reference evidence="5 6" key="1">
    <citation type="submission" date="2018-03" db="EMBL/GenBank/DDBJ databases">
        <title>The ancient ancestry and fast evolution of plastids.</title>
        <authorList>
            <person name="Moore K.R."/>
            <person name="Magnabosco C."/>
            <person name="Momper L."/>
            <person name="Gold D.A."/>
            <person name="Bosak T."/>
            <person name="Fournier G.P."/>
        </authorList>
    </citation>
    <scope>NUCLEOTIDE SEQUENCE [LARGE SCALE GENOMIC DNA]</scope>
    <source>
        <strain evidence="5 6">CCALA 016</strain>
    </source>
</reference>
<dbReference type="OrthoDB" id="505390at2"/>
<protein>
    <recommendedName>
        <fullName evidence="4">SF3 helicase domain-containing protein</fullName>
    </recommendedName>
</protein>
<keyword evidence="6" id="KW-1185">Reference proteome</keyword>
<dbReference type="EMBL" id="PXOH01000067">
    <property type="protein sequence ID" value="PSF29075.1"/>
    <property type="molecule type" value="Genomic_DNA"/>
</dbReference>
<keyword evidence="1" id="KW-0547">Nucleotide-binding</keyword>
<evidence type="ECO:0000256" key="1">
    <source>
        <dbReference type="ARBA" id="ARBA00022741"/>
    </source>
</evidence>
<dbReference type="SMART" id="SM00885">
    <property type="entry name" value="D5_N"/>
    <property type="match status" value="1"/>
</dbReference>
<dbReference type="GO" id="GO:0005524">
    <property type="term" value="F:ATP binding"/>
    <property type="evidence" value="ECO:0007669"/>
    <property type="project" value="UniProtKB-KW"/>
</dbReference>
<accession>A0A2T1LQN4</accession>